<comment type="caution">
    <text evidence="6">The sequence shown here is derived from an EMBL/GenBank/DDBJ whole genome shotgun (WGS) entry which is preliminary data.</text>
</comment>
<gene>
    <name evidence="7" type="ORF">KB893_001720</name>
    <name evidence="6" type="ORF">KB893_05655</name>
</gene>
<dbReference type="InterPro" id="IPR029759">
    <property type="entry name" value="GPX_AS"/>
</dbReference>
<evidence type="ECO:0000313" key="6">
    <source>
        <dbReference type="EMBL" id="MBR0561998.1"/>
    </source>
</evidence>
<dbReference type="PRINTS" id="PR01011">
    <property type="entry name" value="GLUTPROXDASE"/>
</dbReference>
<accession>A0A8J8AZ89</accession>
<name>A0A8J8AZ89_9GAMM</name>
<evidence type="ECO:0000256" key="5">
    <source>
        <dbReference type="RuleBase" id="RU000499"/>
    </source>
</evidence>
<keyword evidence="8" id="KW-1185">Reference proteome</keyword>
<organism evidence="6">
    <name type="scientific">Coralloluteibacterium stylophorae</name>
    <dbReference type="NCBI Taxonomy" id="1776034"/>
    <lineage>
        <taxon>Bacteria</taxon>
        <taxon>Pseudomonadati</taxon>
        <taxon>Pseudomonadota</taxon>
        <taxon>Gammaproteobacteria</taxon>
        <taxon>Lysobacterales</taxon>
        <taxon>Lysobacteraceae</taxon>
        <taxon>Coralloluteibacterium</taxon>
    </lineage>
</organism>
<protein>
    <recommendedName>
        <fullName evidence="5">Glutathione peroxidase</fullName>
    </recommendedName>
</protein>
<dbReference type="Gene3D" id="3.40.30.10">
    <property type="entry name" value="Glutaredoxin"/>
    <property type="match status" value="1"/>
</dbReference>
<evidence type="ECO:0000256" key="4">
    <source>
        <dbReference type="PIRSR" id="PIRSR000303-1"/>
    </source>
</evidence>
<dbReference type="PIRSF" id="PIRSF000303">
    <property type="entry name" value="Glutathion_perox"/>
    <property type="match status" value="1"/>
</dbReference>
<evidence type="ECO:0000256" key="2">
    <source>
        <dbReference type="ARBA" id="ARBA00022559"/>
    </source>
</evidence>
<evidence type="ECO:0000256" key="3">
    <source>
        <dbReference type="ARBA" id="ARBA00023002"/>
    </source>
</evidence>
<dbReference type="PROSITE" id="PS00460">
    <property type="entry name" value="GLUTATHIONE_PEROXID_1"/>
    <property type="match status" value="1"/>
</dbReference>
<dbReference type="Pfam" id="PF00255">
    <property type="entry name" value="GSHPx"/>
    <property type="match status" value="1"/>
</dbReference>
<dbReference type="Proteomes" id="UP000675747">
    <property type="component" value="Unassembled WGS sequence"/>
</dbReference>
<comment type="similarity">
    <text evidence="1 5">Belongs to the glutathione peroxidase family.</text>
</comment>
<evidence type="ECO:0000313" key="8">
    <source>
        <dbReference type="Proteomes" id="UP000675747"/>
    </source>
</evidence>
<evidence type="ECO:0000256" key="1">
    <source>
        <dbReference type="ARBA" id="ARBA00006926"/>
    </source>
</evidence>
<evidence type="ECO:0000313" key="7">
    <source>
        <dbReference type="EMBL" id="MBS7455849.1"/>
    </source>
</evidence>
<keyword evidence="3 5" id="KW-0560">Oxidoreductase</keyword>
<dbReference type="PANTHER" id="PTHR11592:SF78">
    <property type="entry name" value="GLUTATHIONE PEROXIDASE"/>
    <property type="match status" value="1"/>
</dbReference>
<keyword evidence="2 5" id="KW-0575">Peroxidase</keyword>
<dbReference type="InterPro" id="IPR036249">
    <property type="entry name" value="Thioredoxin-like_sf"/>
</dbReference>
<sequence length="162" mass="18145">MTTLHEFSARDIEGIDIDLAQFRGQVLLVVNVASECGFTPQYEGLEQLQRTYRDRGFAVLGFPCDQFGHQEPGSEAEIAAFCRTKFDVDFPLFSKVDVNGEAAHPLWKWLKAQKPGMFGTERIKWNFTKFLVGRDGEVIARYAPTARPAELSRDIEAALGSA</sequence>
<reference evidence="7 8" key="1">
    <citation type="journal article" date="2021" name="Microbiol. Resour. Announc.">
        <title>Draft Genome Sequence of Coralloluteibacterium stylophorae LMG 29479T.</title>
        <authorList>
            <person name="Karlyshev A.V."/>
            <person name="Kudryashova E.B."/>
            <person name="Ariskina E.V."/>
            <person name="Conroy A.P."/>
            <person name="Abidueva E.Y."/>
        </authorList>
    </citation>
    <scope>NUCLEOTIDE SEQUENCE [LARGE SCALE GENOMIC DNA]</scope>
    <source>
        <strain evidence="7 8">LMG 29479</strain>
    </source>
</reference>
<dbReference type="InterPro" id="IPR000889">
    <property type="entry name" value="Glutathione_peroxidase"/>
</dbReference>
<dbReference type="GO" id="GO:0034599">
    <property type="term" value="P:cellular response to oxidative stress"/>
    <property type="evidence" value="ECO:0007669"/>
    <property type="project" value="TreeGrafter"/>
</dbReference>
<dbReference type="EMBL" id="JAGQFT020000001">
    <property type="protein sequence ID" value="MBS7455849.1"/>
    <property type="molecule type" value="Genomic_DNA"/>
</dbReference>
<dbReference type="EMBL" id="JAGQFT010000030">
    <property type="protein sequence ID" value="MBR0561998.1"/>
    <property type="molecule type" value="Genomic_DNA"/>
</dbReference>
<dbReference type="PANTHER" id="PTHR11592">
    <property type="entry name" value="GLUTATHIONE PEROXIDASE"/>
    <property type="match status" value="1"/>
</dbReference>
<dbReference type="CDD" id="cd00340">
    <property type="entry name" value="GSH_Peroxidase"/>
    <property type="match status" value="1"/>
</dbReference>
<reference evidence="6" key="2">
    <citation type="submission" date="2021-04" db="EMBL/GenBank/DDBJ databases">
        <authorList>
            <person name="Karlyshev A.V."/>
        </authorList>
    </citation>
    <scope>NUCLEOTIDE SEQUENCE</scope>
    <source>
        <strain evidence="6">LMG 29479</strain>
    </source>
</reference>
<dbReference type="PROSITE" id="PS51355">
    <property type="entry name" value="GLUTATHIONE_PEROXID_3"/>
    <property type="match status" value="1"/>
</dbReference>
<dbReference type="FunFam" id="3.40.30.10:FF:000010">
    <property type="entry name" value="Glutathione peroxidase"/>
    <property type="match status" value="1"/>
</dbReference>
<feature type="active site" evidence="4">
    <location>
        <position position="36"/>
    </location>
</feature>
<dbReference type="SUPFAM" id="SSF52833">
    <property type="entry name" value="Thioredoxin-like"/>
    <property type="match status" value="1"/>
</dbReference>
<dbReference type="GO" id="GO:0004601">
    <property type="term" value="F:peroxidase activity"/>
    <property type="evidence" value="ECO:0007669"/>
    <property type="project" value="UniProtKB-KW"/>
</dbReference>
<proteinExistence type="inferred from homology"/>
<dbReference type="AlphaFoldDB" id="A0A8J8AZ89"/>
<dbReference type="RefSeq" id="WP_211925963.1">
    <property type="nucleotide sequence ID" value="NZ_JAGQFT020000001.1"/>
</dbReference>